<proteinExistence type="predicted"/>
<dbReference type="InterPro" id="IPR011039">
    <property type="entry name" value="TFIIF_interaction"/>
</dbReference>
<keyword evidence="3" id="KW-0238">DNA-binding</keyword>
<name>A0AAD7Q5D2_QUISA</name>
<dbReference type="Proteomes" id="UP001163823">
    <property type="component" value="Chromosome 3"/>
</dbReference>
<evidence type="ECO:0000256" key="4">
    <source>
        <dbReference type="ARBA" id="ARBA00023163"/>
    </source>
</evidence>
<evidence type="ECO:0000259" key="6">
    <source>
        <dbReference type="Pfam" id="PF17683"/>
    </source>
</evidence>
<protein>
    <submittedName>
        <fullName evidence="7">Transcription initiation factor IIF subunit beta</fullName>
    </submittedName>
</protein>
<dbReference type="GO" id="GO:0005674">
    <property type="term" value="C:transcription factor TFIIF complex"/>
    <property type="evidence" value="ECO:0007669"/>
    <property type="project" value="InterPro"/>
</dbReference>
<dbReference type="SUPFAM" id="SSF50916">
    <property type="entry name" value="Rap30/74 interaction domains"/>
    <property type="match status" value="1"/>
</dbReference>
<keyword evidence="8" id="KW-1185">Reference proteome</keyword>
<dbReference type="GO" id="GO:0003677">
    <property type="term" value="F:DNA binding"/>
    <property type="evidence" value="ECO:0007669"/>
    <property type="project" value="UniProtKB-KW"/>
</dbReference>
<keyword evidence="4" id="KW-0804">Transcription</keyword>
<sequence length="98" mass="10715">MDSEYVETSKADRPLWLMKCPPVVSSCLQQVDGSEPSPPVAKVVLSIDPLHADDDDSHTQFTLELAATESGDTPKCYTMDMSKEFVPMSVFSESSQGD</sequence>
<comment type="caution">
    <text evidence="7">The sequence shown here is derived from an EMBL/GenBank/DDBJ whole genome shotgun (WGS) entry which is preliminary data.</text>
</comment>
<organism evidence="7 8">
    <name type="scientific">Quillaja saponaria</name>
    <name type="common">Soap bark tree</name>
    <dbReference type="NCBI Taxonomy" id="32244"/>
    <lineage>
        <taxon>Eukaryota</taxon>
        <taxon>Viridiplantae</taxon>
        <taxon>Streptophyta</taxon>
        <taxon>Embryophyta</taxon>
        <taxon>Tracheophyta</taxon>
        <taxon>Spermatophyta</taxon>
        <taxon>Magnoliopsida</taxon>
        <taxon>eudicotyledons</taxon>
        <taxon>Gunneridae</taxon>
        <taxon>Pentapetalae</taxon>
        <taxon>rosids</taxon>
        <taxon>fabids</taxon>
        <taxon>Fabales</taxon>
        <taxon>Quillajaceae</taxon>
        <taxon>Quillaja</taxon>
    </lineage>
</organism>
<evidence type="ECO:0000256" key="1">
    <source>
        <dbReference type="ARBA" id="ARBA00004123"/>
    </source>
</evidence>
<keyword evidence="5" id="KW-0539">Nucleus</keyword>
<gene>
    <name evidence="7" type="ORF">O6P43_005060</name>
</gene>
<accession>A0AAD7Q5D2</accession>
<dbReference type="AlphaFoldDB" id="A0AAD7Q5D2"/>
<keyword evidence="2" id="KW-0805">Transcription regulation</keyword>
<dbReference type="PANTHER" id="PTHR10445:SF2">
    <property type="entry name" value="TRANSCRIPTION INITIATION FACTOR IIF, BETA SUBUNIT"/>
    <property type="match status" value="1"/>
</dbReference>
<evidence type="ECO:0000313" key="7">
    <source>
        <dbReference type="EMBL" id="KAJ7975092.1"/>
    </source>
</evidence>
<dbReference type="KEGG" id="qsa:O6P43_005060"/>
<reference evidence="7" key="1">
    <citation type="journal article" date="2023" name="Science">
        <title>Elucidation of the pathway for biosynthesis of saponin adjuvants from the soapbark tree.</title>
        <authorList>
            <person name="Reed J."/>
            <person name="Orme A."/>
            <person name="El-Demerdash A."/>
            <person name="Owen C."/>
            <person name="Martin L.B.B."/>
            <person name="Misra R.C."/>
            <person name="Kikuchi S."/>
            <person name="Rejzek M."/>
            <person name="Martin A.C."/>
            <person name="Harkess A."/>
            <person name="Leebens-Mack J."/>
            <person name="Louveau T."/>
            <person name="Stephenson M.J."/>
            <person name="Osbourn A."/>
        </authorList>
    </citation>
    <scope>NUCLEOTIDE SEQUENCE</scope>
    <source>
        <strain evidence="7">S10</strain>
    </source>
</reference>
<dbReference type="InterPro" id="IPR003196">
    <property type="entry name" value="TFIIF_beta"/>
</dbReference>
<dbReference type="GO" id="GO:0006367">
    <property type="term" value="P:transcription initiation at RNA polymerase II promoter"/>
    <property type="evidence" value="ECO:0007669"/>
    <property type="project" value="InterPro"/>
</dbReference>
<dbReference type="InterPro" id="IPR040504">
    <property type="entry name" value="TFIIF_beta_N"/>
</dbReference>
<comment type="subcellular location">
    <subcellularLocation>
        <location evidence="1">Nucleus</location>
    </subcellularLocation>
</comment>
<dbReference type="PANTHER" id="PTHR10445">
    <property type="entry name" value="GENERAL TRANSCRIPTION FACTOR IIF SUBUNIT 2"/>
    <property type="match status" value="1"/>
</dbReference>
<evidence type="ECO:0000313" key="8">
    <source>
        <dbReference type="Proteomes" id="UP001163823"/>
    </source>
</evidence>
<feature type="domain" description="TFIIF beta subunit N-terminal" evidence="6">
    <location>
        <begin position="13"/>
        <end position="96"/>
    </location>
</feature>
<evidence type="ECO:0000256" key="3">
    <source>
        <dbReference type="ARBA" id="ARBA00023125"/>
    </source>
</evidence>
<evidence type="ECO:0000256" key="5">
    <source>
        <dbReference type="ARBA" id="ARBA00023242"/>
    </source>
</evidence>
<dbReference type="Pfam" id="PF17683">
    <property type="entry name" value="TFIIF_beta_N"/>
    <property type="match status" value="1"/>
</dbReference>
<evidence type="ECO:0000256" key="2">
    <source>
        <dbReference type="ARBA" id="ARBA00023015"/>
    </source>
</evidence>
<dbReference type="EMBL" id="JARAOO010000003">
    <property type="protein sequence ID" value="KAJ7975092.1"/>
    <property type="molecule type" value="Genomic_DNA"/>
</dbReference>